<reference evidence="2" key="1">
    <citation type="journal article" date="2019" name="Int. J. Syst. Evol. Microbiol.">
        <title>The Global Catalogue of Microorganisms (GCM) 10K type strain sequencing project: providing services to taxonomists for standard genome sequencing and annotation.</title>
        <authorList>
            <consortium name="The Broad Institute Genomics Platform"/>
            <consortium name="The Broad Institute Genome Sequencing Center for Infectious Disease"/>
            <person name="Wu L."/>
            <person name="Ma J."/>
        </authorList>
    </citation>
    <scope>NUCLEOTIDE SEQUENCE [LARGE SCALE GENOMIC DNA]</scope>
    <source>
        <strain evidence="2">CGMCC 1.12478</strain>
    </source>
</reference>
<proteinExistence type="predicted"/>
<evidence type="ECO:0000313" key="2">
    <source>
        <dbReference type="Proteomes" id="UP000645462"/>
    </source>
</evidence>
<dbReference type="RefSeq" id="WP_188484447.1">
    <property type="nucleotide sequence ID" value="NZ_BMFC01000036.1"/>
</dbReference>
<dbReference type="EMBL" id="BMFC01000036">
    <property type="protein sequence ID" value="GGC24391.1"/>
    <property type="molecule type" value="Genomic_DNA"/>
</dbReference>
<evidence type="ECO:0008006" key="3">
    <source>
        <dbReference type="Google" id="ProtNLM"/>
    </source>
</evidence>
<keyword evidence="2" id="KW-1185">Reference proteome</keyword>
<organism evidence="1 2">
    <name type="scientific">Marivita lacus</name>
    <dbReference type="NCBI Taxonomy" id="1323742"/>
    <lineage>
        <taxon>Bacteria</taxon>
        <taxon>Pseudomonadati</taxon>
        <taxon>Pseudomonadota</taxon>
        <taxon>Alphaproteobacteria</taxon>
        <taxon>Rhodobacterales</taxon>
        <taxon>Roseobacteraceae</taxon>
        <taxon>Marivita</taxon>
    </lineage>
</organism>
<dbReference type="Proteomes" id="UP000645462">
    <property type="component" value="Unassembled WGS sequence"/>
</dbReference>
<accession>A0ABQ1LIQ1</accession>
<protein>
    <recommendedName>
        <fullName evidence="3">REase AHJR-like domain-containing protein</fullName>
    </recommendedName>
</protein>
<evidence type="ECO:0000313" key="1">
    <source>
        <dbReference type="EMBL" id="GGC24391.1"/>
    </source>
</evidence>
<name>A0ABQ1LIQ1_9RHOB</name>
<sequence>MNSRVFGPEPEFERQLINELTAAGVQVVPQFKVKIGEGRQFSADIFISSPQRAVIEIKSILSRSEVKVLTQARTQMEAVRKAFEDQVICIVVLISTNESSRDRVMDDDWLDVVVVYGVDGAVAAAQAIRDRLFESLPTDRLAMLSNEQLSDSLPETGPLSDVLVNFRTRIPNDAFQVLRLEAESFFREYRSGLLPISWTQG</sequence>
<comment type="caution">
    <text evidence="1">The sequence shown here is derived from an EMBL/GenBank/DDBJ whole genome shotgun (WGS) entry which is preliminary data.</text>
</comment>
<gene>
    <name evidence="1" type="ORF">GCM10011363_46140</name>
</gene>